<dbReference type="AlphaFoldDB" id="A0A6C0APU2"/>
<feature type="compositionally biased region" description="Low complexity" evidence="1">
    <location>
        <begin position="480"/>
        <end position="507"/>
    </location>
</feature>
<protein>
    <recommendedName>
        <fullName evidence="2">VWFA domain-containing protein</fullName>
    </recommendedName>
</protein>
<organism evidence="3">
    <name type="scientific">viral metagenome</name>
    <dbReference type="NCBI Taxonomy" id="1070528"/>
    <lineage>
        <taxon>unclassified sequences</taxon>
        <taxon>metagenomes</taxon>
        <taxon>organismal metagenomes</taxon>
    </lineage>
</organism>
<dbReference type="PROSITE" id="PS50234">
    <property type="entry name" value="VWFA"/>
    <property type="match status" value="1"/>
</dbReference>
<dbReference type="EMBL" id="MN740760">
    <property type="protein sequence ID" value="QHS81847.1"/>
    <property type="molecule type" value="Genomic_DNA"/>
</dbReference>
<dbReference type="InterPro" id="IPR051266">
    <property type="entry name" value="CLCR"/>
</dbReference>
<evidence type="ECO:0000259" key="2">
    <source>
        <dbReference type="PROSITE" id="PS50234"/>
    </source>
</evidence>
<dbReference type="SMART" id="SM00327">
    <property type="entry name" value="VWA"/>
    <property type="match status" value="1"/>
</dbReference>
<accession>A0A6C0APU2</accession>
<dbReference type="InterPro" id="IPR036465">
    <property type="entry name" value="vWFA_dom_sf"/>
</dbReference>
<dbReference type="PANTHER" id="PTHR10579:SF43">
    <property type="entry name" value="ZINC FINGER (C3HC4-TYPE RING FINGER) FAMILY PROTEIN"/>
    <property type="match status" value="1"/>
</dbReference>
<reference evidence="3" key="1">
    <citation type="journal article" date="2020" name="Nature">
        <title>Giant virus diversity and host interactions through global metagenomics.</title>
        <authorList>
            <person name="Schulz F."/>
            <person name="Roux S."/>
            <person name="Paez-Espino D."/>
            <person name="Jungbluth S."/>
            <person name="Walsh D.A."/>
            <person name="Denef V.J."/>
            <person name="McMahon K.D."/>
            <person name="Konstantinidis K.T."/>
            <person name="Eloe-Fadrosh E.A."/>
            <person name="Kyrpides N.C."/>
            <person name="Woyke T."/>
        </authorList>
    </citation>
    <scope>NUCLEOTIDE SEQUENCE</scope>
    <source>
        <strain evidence="3">GVMAG-S-1101164-72</strain>
    </source>
</reference>
<proteinExistence type="predicted"/>
<feature type="domain" description="VWFA" evidence="2">
    <location>
        <begin position="39"/>
        <end position="228"/>
    </location>
</feature>
<dbReference type="InterPro" id="IPR002035">
    <property type="entry name" value="VWF_A"/>
</dbReference>
<sequence>MNVNTFRLKTEHIQYSDDLLCVRIQVPEVTSEAAAAAVSLTVVIDTSGSMSSEDKLANVVRTINSLLDYMTDQDELSIVTFASESLIPFRHVPTTATNKEIIRSELGKLRSNGSTNIEKALRSVQEILMTPSTGLHQKKGVLLLTDGDATEGQTAPDKLLAILQQVLTTHSDVTFSTIGYGSDHKAELLASMSKEGQGSYNIVNKVDQVADIFGLVLGGLRSAVYQQVKLLVPPTVRQVSRFTEHKPVAVIGSSVTPTNEIILGDLCAGNDFTVLMENVQPEDKLHLYSVEVATGLLDMTLNLNIHEGSPEDLLEARVSHIRALVSMFLQKISDPGIPYQSVEARTPLLNEAMRLEGRRQLLEPLIPSEPVTRNSQIMKLLERELSHSLQMLQRPVLDIPPPPELTRMHSNMMNQHAVYLSSGRGNLSVDPTDAYEDATDPVANVFANSTQRVCSEGLRSATRTAYPDTPRPPVCILQLSPESPHSSNSNSSPTPVSNADESTTAETSAAVAAVTNMTFLVPMTPLKTPTLKRTLSVKPPNE</sequence>
<dbReference type="Pfam" id="PF00092">
    <property type="entry name" value="VWA"/>
    <property type="match status" value="1"/>
</dbReference>
<evidence type="ECO:0000313" key="3">
    <source>
        <dbReference type="EMBL" id="QHS81847.1"/>
    </source>
</evidence>
<name>A0A6C0APU2_9ZZZZ</name>
<evidence type="ECO:0000256" key="1">
    <source>
        <dbReference type="SAM" id="MobiDB-lite"/>
    </source>
</evidence>
<dbReference type="Gene3D" id="3.40.50.410">
    <property type="entry name" value="von Willebrand factor, type A domain"/>
    <property type="match status" value="1"/>
</dbReference>
<dbReference type="PANTHER" id="PTHR10579">
    <property type="entry name" value="CALCIUM-ACTIVATED CHLORIDE CHANNEL REGULATOR"/>
    <property type="match status" value="1"/>
</dbReference>
<dbReference type="SUPFAM" id="SSF53300">
    <property type="entry name" value="vWA-like"/>
    <property type="match status" value="1"/>
</dbReference>
<feature type="region of interest" description="Disordered" evidence="1">
    <location>
        <begin position="463"/>
        <end position="507"/>
    </location>
</feature>